<evidence type="ECO:0000256" key="5">
    <source>
        <dbReference type="ARBA" id="ARBA00023136"/>
    </source>
</evidence>
<dbReference type="Gene3D" id="3.30.450.350">
    <property type="entry name" value="CHASE domain"/>
    <property type="match status" value="1"/>
</dbReference>
<protein>
    <recommendedName>
        <fullName evidence="13">Guanylate cyclase</fullName>
    </recommendedName>
</protein>
<evidence type="ECO:0000259" key="10">
    <source>
        <dbReference type="PROSITE" id="PS50839"/>
    </source>
</evidence>
<feature type="domain" description="CHASE" evidence="10">
    <location>
        <begin position="219"/>
        <end position="308"/>
    </location>
</feature>
<keyword evidence="5 8" id="KW-0472">Membrane</keyword>
<dbReference type="SMART" id="SM00044">
    <property type="entry name" value="CYCc"/>
    <property type="match status" value="1"/>
</dbReference>
<dbReference type="Pfam" id="PF00211">
    <property type="entry name" value="Guanylate_cyc"/>
    <property type="match status" value="1"/>
</dbReference>
<dbReference type="GO" id="GO:0016829">
    <property type="term" value="F:lyase activity"/>
    <property type="evidence" value="ECO:0007669"/>
    <property type="project" value="UniProtKB-KW"/>
</dbReference>
<evidence type="ECO:0000313" key="12">
    <source>
        <dbReference type="Proteomes" id="UP001530377"/>
    </source>
</evidence>
<keyword evidence="12" id="KW-1185">Reference proteome</keyword>
<evidence type="ECO:0000256" key="6">
    <source>
        <dbReference type="ARBA" id="ARBA00023239"/>
    </source>
</evidence>
<dbReference type="GO" id="GO:0007165">
    <property type="term" value="P:signal transduction"/>
    <property type="evidence" value="ECO:0007669"/>
    <property type="project" value="UniProtKB-ARBA"/>
</dbReference>
<dbReference type="PANTHER" id="PTHR11920">
    <property type="entry name" value="GUANYLYL CYCLASE"/>
    <property type="match status" value="1"/>
</dbReference>
<gene>
    <name evidence="11" type="ORF">ACHAXA_000624</name>
</gene>
<keyword evidence="3" id="KW-0547">Nucleotide-binding</keyword>
<feature type="compositionally biased region" description="Polar residues" evidence="7">
    <location>
        <begin position="774"/>
        <end position="790"/>
    </location>
</feature>
<name>A0ABD3SRH6_9STRA</name>
<dbReference type="EMBL" id="JALLPB020000014">
    <property type="protein sequence ID" value="KAL3826798.1"/>
    <property type="molecule type" value="Genomic_DNA"/>
</dbReference>
<dbReference type="InterPro" id="IPR029787">
    <property type="entry name" value="Nucleotide_cyclase"/>
</dbReference>
<dbReference type="PROSITE" id="PS50125">
    <property type="entry name" value="GUANYLATE_CYCLASE_2"/>
    <property type="match status" value="1"/>
</dbReference>
<feature type="transmembrane region" description="Helical" evidence="8">
    <location>
        <begin position="394"/>
        <end position="417"/>
    </location>
</feature>
<dbReference type="Proteomes" id="UP001530377">
    <property type="component" value="Unassembled WGS sequence"/>
</dbReference>
<dbReference type="SMART" id="SM01079">
    <property type="entry name" value="CHASE"/>
    <property type="match status" value="1"/>
</dbReference>
<feature type="region of interest" description="Disordered" evidence="7">
    <location>
        <begin position="455"/>
        <end position="492"/>
    </location>
</feature>
<accession>A0ABD3SRH6</accession>
<dbReference type="GO" id="GO:0000166">
    <property type="term" value="F:nucleotide binding"/>
    <property type="evidence" value="ECO:0007669"/>
    <property type="project" value="UniProtKB-KW"/>
</dbReference>
<dbReference type="InterPro" id="IPR001054">
    <property type="entry name" value="A/G_cyclase"/>
</dbReference>
<keyword evidence="2 8" id="KW-0812">Transmembrane</keyword>
<feature type="compositionally biased region" description="Basic and acidic residues" evidence="7">
    <location>
        <begin position="465"/>
        <end position="488"/>
    </location>
</feature>
<reference evidence="11 12" key="1">
    <citation type="submission" date="2024-10" db="EMBL/GenBank/DDBJ databases">
        <title>Updated reference genomes for cyclostephanoid diatoms.</title>
        <authorList>
            <person name="Roberts W.R."/>
            <person name="Alverson A.J."/>
        </authorList>
    </citation>
    <scope>NUCLEOTIDE SEQUENCE [LARGE SCALE GENOMIC DNA]</scope>
    <source>
        <strain evidence="11 12">AJA228-03</strain>
    </source>
</reference>
<dbReference type="AlphaFoldDB" id="A0ABD3SRH6"/>
<organism evidence="11 12">
    <name type="scientific">Cyclostephanos tholiformis</name>
    <dbReference type="NCBI Taxonomy" id="382380"/>
    <lineage>
        <taxon>Eukaryota</taxon>
        <taxon>Sar</taxon>
        <taxon>Stramenopiles</taxon>
        <taxon>Ochrophyta</taxon>
        <taxon>Bacillariophyta</taxon>
        <taxon>Coscinodiscophyceae</taxon>
        <taxon>Thalassiosirophycidae</taxon>
        <taxon>Stephanodiscales</taxon>
        <taxon>Stephanodiscaceae</taxon>
        <taxon>Cyclostephanos</taxon>
    </lineage>
</organism>
<evidence type="ECO:0000259" key="9">
    <source>
        <dbReference type="PROSITE" id="PS50125"/>
    </source>
</evidence>
<dbReference type="SUPFAM" id="SSF55073">
    <property type="entry name" value="Nucleotide cyclase"/>
    <property type="match status" value="1"/>
</dbReference>
<sequence length="833" mass="92926">MYSNRRRSSLVSSNDAVDSAPPTEDEDEVVRHRQDRRVFIIRSVLILALITATAVVATFAGLYVRSDEEDNFEMQYDDSVAKVGEAFQYRLSVKRDSIMTFSSMITSRYGQLGTWPNVTIPNFKEQTEGLLDIALGKAVSFNPIITQDVDRLQWEAYATESAYILGGENSSLIVPDPNATWPDNRTVSFGIYRRDADKNIIYDPGYDLESKHYSDVMVPVWQIAPFELNERAVMFNLHSEINRMQALDNMMMHAVPSLTAILQLVQDKDVTRPAAILFYPVLDAFGSRKVVGSVSLVFYWESFLASILPGYIKGMVCVLSASTNQTYSYTISGDVVKLMGEGDLHDPNYDEYEEVVEAKLLLDGEDGAGKFITYTLSMYPSEEFEAQYSSNKPAVYAVGAVLIFLFTAGLFLLYDYLVEDRQKKMSHLATQRGNIVNAMFPAAFRDRLYKTQGNASVRRQSSLVDGRRSEREGSSNDVDTESHTESHNEGVSSVLSMNTTKTVGGAAILRRSSAGAKFRLKHIEKVMKGFAGTNHFDPGQGVLDDEPIAELFHNTSIMFSDIVGFTKWSSERSPNEVFKLLEQIFWEFDEIAANLNVFKLGTIGDCYIAVTGIPQPVQDHAILLTQFAFDARDKVREVCARLESEGLDTAKLDMRFGIHSGDITAGILRGAKSRFELFGDTINTASRMESTSLSGKIQVSEETAMLIRRGSKSQWLTKRDTLVTAKGKGELQTYWAEPQRSVSFSDGQKVIGSQRGLFQSSILRNSVLQWSESGVSLENDGPDSTPSSRRSSAEQKEVTIEDLGNESESFEFDPDFIKLMSRKDPTTAGDEKV</sequence>
<keyword evidence="4 8" id="KW-1133">Transmembrane helix</keyword>
<dbReference type="CDD" id="cd07302">
    <property type="entry name" value="CHD"/>
    <property type="match status" value="1"/>
</dbReference>
<dbReference type="InterPro" id="IPR006189">
    <property type="entry name" value="CHASE_dom"/>
</dbReference>
<dbReference type="Gene3D" id="3.30.70.1230">
    <property type="entry name" value="Nucleotide cyclase"/>
    <property type="match status" value="1"/>
</dbReference>
<feature type="region of interest" description="Disordered" evidence="7">
    <location>
        <begin position="1"/>
        <end position="29"/>
    </location>
</feature>
<dbReference type="InterPro" id="IPR042240">
    <property type="entry name" value="CHASE_sf"/>
</dbReference>
<keyword evidence="6" id="KW-0456">Lyase</keyword>
<proteinExistence type="predicted"/>
<feature type="compositionally biased region" description="Basic and acidic residues" evidence="7">
    <location>
        <begin position="821"/>
        <end position="833"/>
    </location>
</feature>
<evidence type="ECO:0008006" key="13">
    <source>
        <dbReference type="Google" id="ProtNLM"/>
    </source>
</evidence>
<evidence type="ECO:0000256" key="3">
    <source>
        <dbReference type="ARBA" id="ARBA00022741"/>
    </source>
</evidence>
<dbReference type="PANTHER" id="PTHR11920:SF335">
    <property type="entry name" value="GUANYLATE CYCLASE"/>
    <property type="match status" value="1"/>
</dbReference>
<dbReference type="InterPro" id="IPR050401">
    <property type="entry name" value="Cyclic_nucleotide_synthase"/>
</dbReference>
<feature type="compositionally biased region" description="Acidic residues" evidence="7">
    <location>
        <begin position="803"/>
        <end position="814"/>
    </location>
</feature>
<evidence type="ECO:0000256" key="2">
    <source>
        <dbReference type="ARBA" id="ARBA00022692"/>
    </source>
</evidence>
<feature type="region of interest" description="Disordered" evidence="7">
    <location>
        <begin position="774"/>
        <end position="833"/>
    </location>
</feature>
<evidence type="ECO:0000256" key="1">
    <source>
        <dbReference type="ARBA" id="ARBA00004370"/>
    </source>
</evidence>
<comment type="subcellular location">
    <subcellularLocation>
        <location evidence="1">Membrane</location>
    </subcellularLocation>
</comment>
<evidence type="ECO:0000256" key="4">
    <source>
        <dbReference type="ARBA" id="ARBA00022989"/>
    </source>
</evidence>
<evidence type="ECO:0000313" key="11">
    <source>
        <dbReference type="EMBL" id="KAL3826798.1"/>
    </source>
</evidence>
<dbReference type="PROSITE" id="PS50839">
    <property type="entry name" value="CHASE"/>
    <property type="match status" value="1"/>
</dbReference>
<feature type="transmembrane region" description="Helical" evidence="8">
    <location>
        <begin position="39"/>
        <end position="64"/>
    </location>
</feature>
<dbReference type="Pfam" id="PF03924">
    <property type="entry name" value="CHASE"/>
    <property type="match status" value="1"/>
</dbReference>
<evidence type="ECO:0000256" key="7">
    <source>
        <dbReference type="SAM" id="MobiDB-lite"/>
    </source>
</evidence>
<evidence type="ECO:0000256" key="8">
    <source>
        <dbReference type="SAM" id="Phobius"/>
    </source>
</evidence>
<feature type="domain" description="Guanylate cyclase" evidence="9">
    <location>
        <begin position="556"/>
        <end position="689"/>
    </location>
</feature>
<comment type="caution">
    <text evidence="11">The sequence shown here is derived from an EMBL/GenBank/DDBJ whole genome shotgun (WGS) entry which is preliminary data.</text>
</comment>
<dbReference type="GO" id="GO:0016020">
    <property type="term" value="C:membrane"/>
    <property type="evidence" value="ECO:0007669"/>
    <property type="project" value="UniProtKB-SubCell"/>
</dbReference>